<dbReference type="AlphaFoldDB" id="A0A0C2S4E7"/>
<keyword evidence="3" id="KW-1185">Reference proteome</keyword>
<protein>
    <submittedName>
        <fullName evidence="2">Uncharacterized protein</fullName>
    </submittedName>
</protein>
<gene>
    <name evidence="2" type="ORF">M378DRAFT_171673</name>
</gene>
<reference evidence="2 3" key="1">
    <citation type="submission" date="2014-04" db="EMBL/GenBank/DDBJ databases">
        <title>Evolutionary Origins and Diversification of the Mycorrhizal Mutualists.</title>
        <authorList>
            <consortium name="DOE Joint Genome Institute"/>
            <consortium name="Mycorrhizal Genomics Consortium"/>
            <person name="Kohler A."/>
            <person name="Kuo A."/>
            <person name="Nagy L.G."/>
            <person name="Floudas D."/>
            <person name="Copeland A."/>
            <person name="Barry K.W."/>
            <person name="Cichocki N."/>
            <person name="Veneault-Fourrey C."/>
            <person name="LaButti K."/>
            <person name="Lindquist E.A."/>
            <person name="Lipzen A."/>
            <person name="Lundell T."/>
            <person name="Morin E."/>
            <person name="Murat C."/>
            <person name="Riley R."/>
            <person name="Ohm R."/>
            <person name="Sun H."/>
            <person name="Tunlid A."/>
            <person name="Henrissat B."/>
            <person name="Grigoriev I.V."/>
            <person name="Hibbett D.S."/>
            <person name="Martin F."/>
        </authorList>
    </citation>
    <scope>NUCLEOTIDE SEQUENCE [LARGE SCALE GENOMIC DNA]</scope>
    <source>
        <strain evidence="2 3">Koide BX008</strain>
    </source>
</reference>
<evidence type="ECO:0000313" key="3">
    <source>
        <dbReference type="Proteomes" id="UP000054549"/>
    </source>
</evidence>
<dbReference type="HOGENOM" id="CLU_2903699_0_0_1"/>
<organism evidence="2 3">
    <name type="scientific">Amanita muscaria (strain Koide BX008)</name>
    <dbReference type="NCBI Taxonomy" id="946122"/>
    <lineage>
        <taxon>Eukaryota</taxon>
        <taxon>Fungi</taxon>
        <taxon>Dikarya</taxon>
        <taxon>Basidiomycota</taxon>
        <taxon>Agaricomycotina</taxon>
        <taxon>Agaricomycetes</taxon>
        <taxon>Agaricomycetidae</taxon>
        <taxon>Agaricales</taxon>
        <taxon>Pluteineae</taxon>
        <taxon>Amanitaceae</taxon>
        <taxon>Amanita</taxon>
    </lineage>
</organism>
<dbReference type="Proteomes" id="UP000054549">
    <property type="component" value="Unassembled WGS sequence"/>
</dbReference>
<accession>A0A0C2S4E7</accession>
<dbReference type="InParanoid" id="A0A0C2S4E7"/>
<name>A0A0C2S4E7_AMAMK</name>
<evidence type="ECO:0000256" key="1">
    <source>
        <dbReference type="SAM" id="MobiDB-lite"/>
    </source>
</evidence>
<feature type="region of interest" description="Disordered" evidence="1">
    <location>
        <begin position="1"/>
        <end position="26"/>
    </location>
</feature>
<proteinExistence type="predicted"/>
<dbReference type="EMBL" id="KN818366">
    <property type="protein sequence ID" value="KIL57540.1"/>
    <property type="molecule type" value="Genomic_DNA"/>
</dbReference>
<sequence length="62" mass="6796">MGHLQEASGQPPATARSKVRGDPRRRIGRCRVDESFLALNGVPWMVEGGLAEATQQELYTTV</sequence>
<evidence type="ECO:0000313" key="2">
    <source>
        <dbReference type="EMBL" id="KIL57540.1"/>
    </source>
</evidence>